<name>A0A4Y9IPS0_9BACT</name>
<accession>A0A4Y9IPS0</accession>
<dbReference type="GO" id="GO:0005829">
    <property type="term" value="C:cytosol"/>
    <property type="evidence" value="ECO:0007669"/>
    <property type="project" value="TreeGrafter"/>
</dbReference>
<keyword evidence="2 6" id="KW-0238">DNA-binding</keyword>
<feature type="transmembrane region" description="Helical" evidence="5">
    <location>
        <begin position="259"/>
        <end position="280"/>
    </location>
</feature>
<dbReference type="InterPro" id="IPR000119">
    <property type="entry name" value="Hist_DNA-bd"/>
</dbReference>
<feature type="compositionally biased region" description="Basic and acidic residues" evidence="4">
    <location>
        <begin position="185"/>
        <end position="196"/>
    </location>
</feature>
<organism evidence="6 7">
    <name type="scientific">Dysgonomonas mossii</name>
    <dbReference type="NCBI Taxonomy" id="163665"/>
    <lineage>
        <taxon>Bacteria</taxon>
        <taxon>Pseudomonadati</taxon>
        <taxon>Bacteroidota</taxon>
        <taxon>Bacteroidia</taxon>
        <taxon>Bacteroidales</taxon>
        <taxon>Dysgonomonadaceae</taxon>
        <taxon>Dysgonomonas</taxon>
    </lineage>
</organism>
<dbReference type="InterPro" id="IPR036779">
    <property type="entry name" value="LysM_dom_sf"/>
</dbReference>
<keyword evidence="5" id="KW-0472">Membrane</keyword>
<dbReference type="OrthoDB" id="9811567at2"/>
<dbReference type="EMBL" id="SPPK01000001">
    <property type="protein sequence ID" value="TFU90537.1"/>
    <property type="molecule type" value="Genomic_DNA"/>
</dbReference>
<dbReference type="Proteomes" id="UP000298285">
    <property type="component" value="Unassembled WGS sequence"/>
</dbReference>
<gene>
    <name evidence="6" type="ORF">E4T88_00750</name>
</gene>
<sequence length="445" mass="50073">MNERLSLQDLIDLLAKKQEITKKEAEVFLRELIAVISETIESNESVKIKDFGTFKLVKVNARKSVDVNTGEAIEIAAHYKLSFTPDKLLKEAINRPFAHFESVVLEEGVSFDNIEKDETVNIEEADEEEDVSVDEETNEASPTPTADPQQVENEDFTPELVSEDTTIIETENTSPNTEEEQLEEINNREEEARQSDNEAIAPSETENIPEPITDEVSEERILEYKQRIEEAKLAAKEKDLEYERLVKETRQATKRRKKFVSLGFFIFLIIAAFLIGGLYFQEIARFLTEGPIGNGNTAMVADNQNIDEQKTDTLAVSSDSIAKAKEQDSIAIATEKTLPSENSIKPQTQKTEQPTATKGNTPLAIITIEPGNTLRNISLKYYGHKSFCVYIYEENKDKIKNINSIPLGTKLTIPSPSKYGINLQDQASLDKAKAKERELFKTMGL</sequence>
<evidence type="ECO:0000313" key="7">
    <source>
        <dbReference type="Proteomes" id="UP000298285"/>
    </source>
</evidence>
<keyword evidence="5" id="KW-1133">Transmembrane helix</keyword>
<feature type="compositionally biased region" description="Low complexity" evidence="4">
    <location>
        <begin position="165"/>
        <end position="176"/>
    </location>
</feature>
<protein>
    <submittedName>
        <fullName evidence="6">HU family DNA-binding protein</fullName>
    </submittedName>
</protein>
<dbReference type="GO" id="GO:0030527">
    <property type="term" value="F:structural constituent of chromatin"/>
    <property type="evidence" value="ECO:0007669"/>
    <property type="project" value="InterPro"/>
</dbReference>
<feature type="compositionally biased region" description="Polar residues" evidence="4">
    <location>
        <begin position="140"/>
        <end position="151"/>
    </location>
</feature>
<evidence type="ECO:0000256" key="5">
    <source>
        <dbReference type="SAM" id="Phobius"/>
    </source>
</evidence>
<evidence type="ECO:0000256" key="3">
    <source>
        <dbReference type="RuleBase" id="RU003939"/>
    </source>
</evidence>
<evidence type="ECO:0000256" key="4">
    <source>
        <dbReference type="SAM" id="MobiDB-lite"/>
    </source>
</evidence>
<dbReference type="Pfam" id="PF00216">
    <property type="entry name" value="Bac_DNA_binding"/>
    <property type="match status" value="1"/>
</dbReference>
<dbReference type="PANTHER" id="PTHR33175:SF2">
    <property type="entry name" value="INTEGRATION HOST FACTOR SUBUNIT ALPHA"/>
    <property type="match status" value="1"/>
</dbReference>
<dbReference type="InterPro" id="IPR010992">
    <property type="entry name" value="IHF-like_DNA-bd_dom_sf"/>
</dbReference>
<dbReference type="SMART" id="SM00411">
    <property type="entry name" value="BHL"/>
    <property type="match status" value="1"/>
</dbReference>
<feature type="compositionally biased region" description="Acidic residues" evidence="4">
    <location>
        <begin position="120"/>
        <end position="138"/>
    </location>
</feature>
<dbReference type="RefSeq" id="WP_135103595.1">
    <property type="nucleotide sequence ID" value="NZ_JADGKW010000001.1"/>
</dbReference>
<dbReference type="Gene3D" id="4.10.520.10">
    <property type="entry name" value="IHF-like DNA-binding proteins"/>
    <property type="match status" value="1"/>
</dbReference>
<reference evidence="6 7" key="1">
    <citation type="submission" date="2019-03" db="EMBL/GenBank/DDBJ databases">
        <title>Diversity of the mouse oral microbiome.</title>
        <authorList>
            <person name="Joseph S."/>
            <person name="Aduse-Opoku J."/>
            <person name="Curtis M."/>
            <person name="Wade W."/>
            <person name="Hashim A."/>
        </authorList>
    </citation>
    <scope>NUCLEOTIDE SEQUENCE [LARGE SCALE GENOMIC DNA]</scope>
    <source>
        <strain evidence="6 7">P11</strain>
    </source>
</reference>
<keyword evidence="5" id="KW-0812">Transmembrane</keyword>
<comment type="similarity">
    <text evidence="1 3">Belongs to the bacterial histone-like protein family.</text>
</comment>
<dbReference type="PANTHER" id="PTHR33175">
    <property type="entry name" value="DNA-BINDING PROTEIN HU"/>
    <property type="match status" value="1"/>
</dbReference>
<dbReference type="AlphaFoldDB" id="A0A4Y9IPS0"/>
<comment type="caution">
    <text evidence="6">The sequence shown here is derived from an EMBL/GenBank/DDBJ whole genome shotgun (WGS) entry which is preliminary data.</text>
</comment>
<dbReference type="Gene3D" id="3.10.350.10">
    <property type="entry name" value="LysM domain"/>
    <property type="match status" value="1"/>
</dbReference>
<feature type="compositionally biased region" description="Polar residues" evidence="4">
    <location>
        <begin position="337"/>
        <end position="358"/>
    </location>
</feature>
<evidence type="ECO:0000313" key="6">
    <source>
        <dbReference type="EMBL" id="TFU90537.1"/>
    </source>
</evidence>
<feature type="region of interest" description="Disordered" evidence="4">
    <location>
        <begin position="116"/>
        <end position="216"/>
    </location>
</feature>
<dbReference type="GO" id="GO:0003677">
    <property type="term" value="F:DNA binding"/>
    <property type="evidence" value="ECO:0007669"/>
    <property type="project" value="UniProtKB-KW"/>
</dbReference>
<evidence type="ECO:0000256" key="2">
    <source>
        <dbReference type="ARBA" id="ARBA00023125"/>
    </source>
</evidence>
<evidence type="ECO:0000256" key="1">
    <source>
        <dbReference type="ARBA" id="ARBA00010529"/>
    </source>
</evidence>
<dbReference type="SUPFAM" id="SSF47729">
    <property type="entry name" value="IHF-like DNA-binding proteins"/>
    <property type="match status" value="1"/>
</dbReference>
<feature type="region of interest" description="Disordered" evidence="4">
    <location>
        <begin position="335"/>
        <end position="358"/>
    </location>
</feature>
<proteinExistence type="inferred from homology"/>